<reference evidence="2" key="1">
    <citation type="journal article" date="2021" name="Genome Biol. Evol.">
        <title>A High-Quality Reference Genome for a Parasitic Bivalve with Doubly Uniparental Inheritance (Bivalvia: Unionida).</title>
        <authorList>
            <person name="Smith C.H."/>
        </authorList>
    </citation>
    <scope>NUCLEOTIDE SEQUENCE</scope>
    <source>
        <strain evidence="2">CHS0354</strain>
    </source>
</reference>
<feature type="non-terminal residue" evidence="2">
    <location>
        <position position="82"/>
    </location>
</feature>
<feature type="region of interest" description="Disordered" evidence="1">
    <location>
        <begin position="38"/>
        <end position="82"/>
    </location>
</feature>
<keyword evidence="3" id="KW-1185">Reference proteome</keyword>
<feature type="compositionally biased region" description="Polar residues" evidence="1">
    <location>
        <begin position="40"/>
        <end position="59"/>
    </location>
</feature>
<name>A0AAE0T206_9BIVA</name>
<organism evidence="2 3">
    <name type="scientific">Potamilus streckersoni</name>
    <dbReference type="NCBI Taxonomy" id="2493646"/>
    <lineage>
        <taxon>Eukaryota</taxon>
        <taxon>Metazoa</taxon>
        <taxon>Spiralia</taxon>
        <taxon>Lophotrochozoa</taxon>
        <taxon>Mollusca</taxon>
        <taxon>Bivalvia</taxon>
        <taxon>Autobranchia</taxon>
        <taxon>Heteroconchia</taxon>
        <taxon>Palaeoheterodonta</taxon>
        <taxon>Unionida</taxon>
        <taxon>Unionoidea</taxon>
        <taxon>Unionidae</taxon>
        <taxon>Ambleminae</taxon>
        <taxon>Lampsilini</taxon>
        <taxon>Potamilus</taxon>
    </lineage>
</organism>
<evidence type="ECO:0000313" key="2">
    <source>
        <dbReference type="EMBL" id="KAK3602271.1"/>
    </source>
</evidence>
<dbReference type="Proteomes" id="UP001195483">
    <property type="component" value="Unassembled WGS sequence"/>
</dbReference>
<evidence type="ECO:0000256" key="1">
    <source>
        <dbReference type="SAM" id="MobiDB-lite"/>
    </source>
</evidence>
<accession>A0AAE0T206</accession>
<protein>
    <submittedName>
        <fullName evidence="2">Uncharacterized protein</fullName>
    </submittedName>
</protein>
<reference evidence="2" key="2">
    <citation type="journal article" date="2021" name="Genome Biol. Evol.">
        <title>Developing a high-quality reference genome for a parasitic bivalve with doubly uniparental inheritance (Bivalvia: Unionida).</title>
        <authorList>
            <person name="Smith C.H."/>
        </authorList>
    </citation>
    <scope>NUCLEOTIDE SEQUENCE</scope>
    <source>
        <strain evidence="2">CHS0354</strain>
        <tissue evidence="2">Mantle</tissue>
    </source>
</reference>
<gene>
    <name evidence="2" type="ORF">CHS0354_022009</name>
</gene>
<dbReference type="AlphaFoldDB" id="A0AAE0T206"/>
<reference evidence="2" key="3">
    <citation type="submission" date="2023-05" db="EMBL/GenBank/DDBJ databases">
        <authorList>
            <person name="Smith C.H."/>
        </authorList>
    </citation>
    <scope>NUCLEOTIDE SEQUENCE</scope>
    <source>
        <strain evidence="2">CHS0354</strain>
        <tissue evidence="2">Mantle</tissue>
    </source>
</reference>
<sequence>MAHHSQRRQMKQTHKKPEDLCHEVEQYICGQASCIGPTEPYQNRNVSLLNNTPKSTRWCGQTKEGDASLGPQSTSKGGSSTT</sequence>
<proteinExistence type="predicted"/>
<comment type="caution">
    <text evidence="2">The sequence shown here is derived from an EMBL/GenBank/DDBJ whole genome shotgun (WGS) entry which is preliminary data.</text>
</comment>
<feature type="compositionally biased region" description="Polar residues" evidence="1">
    <location>
        <begin position="70"/>
        <end position="82"/>
    </location>
</feature>
<evidence type="ECO:0000313" key="3">
    <source>
        <dbReference type="Proteomes" id="UP001195483"/>
    </source>
</evidence>
<dbReference type="EMBL" id="JAEAOA010001335">
    <property type="protein sequence ID" value="KAK3602271.1"/>
    <property type="molecule type" value="Genomic_DNA"/>
</dbReference>